<evidence type="ECO:0000256" key="1">
    <source>
        <dbReference type="SAM" id="MobiDB-lite"/>
    </source>
</evidence>
<gene>
    <name evidence="3" type="ORF">GCM10009037_23800</name>
</gene>
<accession>A0A830F4F4</accession>
<dbReference type="SUPFAM" id="SSF51445">
    <property type="entry name" value="(Trans)glycosidases"/>
    <property type="match status" value="1"/>
</dbReference>
<keyword evidence="4" id="KW-1185">Reference proteome</keyword>
<protein>
    <recommendedName>
        <fullName evidence="2">Glycosyl hydrolase family 13 catalytic domain-containing protein</fullName>
    </recommendedName>
</protein>
<feature type="region of interest" description="Disordered" evidence="1">
    <location>
        <begin position="1"/>
        <end position="28"/>
    </location>
</feature>
<evidence type="ECO:0000313" key="4">
    <source>
        <dbReference type="Proteomes" id="UP000628840"/>
    </source>
</evidence>
<dbReference type="GO" id="GO:0005975">
    <property type="term" value="P:carbohydrate metabolic process"/>
    <property type="evidence" value="ECO:0007669"/>
    <property type="project" value="InterPro"/>
</dbReference>
<sequence length="688" mass="75149">MHHPGPPRFVDVGETVDLAPRNPDPDATYRWRLRERPSGSDAGVGDAPVVALEPDAPGRYELELDAPDGTHVQTVHAYDVVEEPVTFRVADDDVDADPAAVEFVSVYGAFNDFTMGTLTAERSADDDAWVYETTLQPGTHEALFAVDGEFDAFAADEVVVEGPGRPRVSLDAAVRGDELVVRAAAEAAPNGRDPETVFAFDDRDALSRADATVDGAELRVPLDAIPVHARLHAVPVAERHGVAATLEIERDGEDVALSDPGGAPDWVREATIYEIFVREFAGADLDTTFGAIEERVPYLAHLGVDAVWFTPVCASPTRHGYHITDLFDTADDLGTRAEFESLVETLRDAGIRVLFDLVINHTSRDHPAFHLHRAGVPAYAEHYERVPAEQDTTDVDWAGADAPGHYFNWAKIPNLNYDSLAVRAWMLDVVDEWADVVDGFRCDVAWGVPHGFWKEVRARVKADDADFLLLDETVPREVDFDEDEFDVHYDTDFYEALRDVGSGEAPADAVLDALDASRRHGFPADAAHMRYVENHDEDRYTEVCGEAPLRAAVGATFTLPGVPMIYYGQERGVADYRGPMRWYDGDADLTAFHRRLVALRDEHDALRAPAAAVERVAHTCESGDADDVTVYAREGDEETLVVALHFGAGEAVVDVERAVDATDLVSGADARVAAGLAVDSVAVFAARE</sequence>
<dbReference type="Gene3D" id="3.20.20.80">
    <property type="entry name" value="Glycosidases"/>
    <property type="match status" value="1"/>
</dbReference>
<dbReference type="EMBL" id="BMPF01000003">
    <property type="protein sequence ID" value="GGL39299.1"/>
    <property type="molecule type" value="Genomic_DNA"/>
</dbReference>
<dbReference type="InterPro" id="IPR006047">
    <property type="entry name" value="GH13_cat_dom"/>
</dbReference>
<organism evidence="3 4">
    <name type="scientific">Halarchaeum grantii</name>
    <dbReference type="NCBI Taxonomy" id="1193105"/>
    <lineage>
        <taxon>Archaea</taxon>
        <taxon>Methanobacteriati</taxon>
        <taxon>Methanobacteriota</taxon>
        <taxon>Stenosarchaea group</taxon>
        <taxon>Halobacteria</taxon>
        <taxon>Halobacteriales</taxon>
        <taxon>Halobacteriaceae</taxon>
    </lineage>
</organism>
<proteinExistence type="predicted"/>
<feature type="domain" description="Glycosyl hydrolase family 13 catalytic" evidence="2">
    <location>
        <begin position="274"/>
        <end position="600"/>
    </location>
</feature>
<dbReference type="Proteomes" id="UP000628840">
    <property type="component" value="Unassembled WGS sequence"/>
</dbReference>
<dbReference type="RefSeq" id="WP_188883959.1">
    <property type="nucleotide sequence ID" value="NZ_BMPF01000003.1"/>
</dbReference>
<dbReference type="CDD" id="cd11313">
    <property type="entry name" value="AmyAc_arch_bac_AmyA"/>
    <property type="match status" value="1"/>
</dbReference>
<dbReference type="Gene3D" id="2.60.40.10">
    <property type="entry name" value="Immunoglobulins"/>
    <property type="match status" value="1"/>
</dbReference>
<dbReference type="PANTHER" id="PTHR10357">
    <property type="entry name" value="ALPHA-AMYLASE FAMILY MEMBER"/>
    <property type="match status" value="1"/>
</dbReference>
<name>A0A830F4F4_9EURY</name>
<dbReference type="OrthoDB" id="34423at2157"/>
<dbReference type="Pfam" id="PF00128">
    <property type="entry name" value="Alpha-amylase"/>
    <property type="match status" value="1"/>
</dbReference>
<reference evidence="3 4" key="1">
    <citation type="journal article" date="2019" name="Int. J. Syst. Evol. Microbiol.">
        <title>The Global Catalogue of Microorganisms (GCM) 10K type strain sequencing project: providing services to taxonomists for standard genome sequencing and annotation.</title>
        <authorList>
            <consortium name="The Broad Institute Genomics Platform"/>
            <consortium name="The Broad Institute Genome Sequencing Center for Infectious Disease"/>
            <person name="Wu L."/>
            <person name="Ma J."/>
        </authorList>
    </citation>
    <scope>NUCLEOTIDE SEQUENCE [LARGE SCALE GENOMIC DNA]</scope>
    <source>
        <strain evidence="3 4">JCM 19585</strain>
    </source>
</reference>
<dbReference type="AlphaFoldDB" id="A0A830F4F4"/>
<dbReference type="InterPro" id="IPR013783">
    <property type="entry name" value="Ig-like_fold"/>
</dbReference>
<dbReference type="GO" id="GO:0016798">
    <property type="term" value="F:hydrolase activity, acting on glycosyl bonds"/>
    <property type="evidence" value="ECO:0007669"/>
    <property type="project" value="UniProtKB-KW"/>
</dbReference>
<dbReference type="SMART" id="SM00642">
    <property type="entry name" value="Aamy"/>
    <property type="match status" value="1"/>
</dbReference>
<dbReference type="InterPro" id="IPR017853">
    <property type="entry name" value="GH"/>
</dbReference>
<evidence type="ECO:0000313" key="3">
    <source>
        <dbReference type="EMBL" id="GGL39299.1"/>
    </source>
</evidence>
<comment type="caution">
    <text evidence="3">The sequence shown here is derived from an EMBL/GenBank/DDBJ whole genome shotgun (WGS) entry which is preliminary data.</text>
</comment>
<evidence type="ECO:0000259" key="2">
    <source>
        <dbReference type="SMART" id="SM00642"/>
    </source>
</evidence>